<protein>
    <submittedName>
        <fullName evidence="2">Uncharacterized protein</fullName>
    </submittedName>
</protein>
<keyword evidence="3" id="KW-1185">Reference proteome</keyword>
<evidence type="ECO:0000313" key="2">
    <source>
        <dbReference type="EMBL" id="KAK2580146.1"/>
    </source>
</evidence>
<name>A0AAD9RJ96_9HYME</name>
<dbReference type="AlphaFoldDB" id="A0AAD9RJ96"/>
<comment type="caution">
    <text evidence="2">The sequence shown here is derived from an EMBL/GenBank/DDBJ whole genome shotgun (WGS) entry which is preliminary data.</text>
</comment>
<dbReference type="EMBL" id="JAIFRP010000062">
    <property type="protein sequence ID" value="KAK2580146.1"/>
    <property type="molecule type" value="Genomic_DNA"/>
</dbReference>
<evidence type="ECO:0000256" key="1">
    <source>
        <dbReference type="SAM" id="MobiDB-lite"/>
    </source>
</evidence>
<evidence type="ECO:0000313" key="3">
    <source>
        <dbReference type="Proteomes" id="UP001258017"/>
    </source>
</evidence>
<feature type="region of interest" description="Disordered" evidence="1">
    <location>
        <begin position="82"/>
        <end position="101"/>
    </location>
</feature>
<accession>A0AAD9RJ96</accession>
<reference evidence="2" key="2">
    <citation type="journal article" date="2023" name="Commun. Biol.">
        <title>Intrasexual cuticular hydrocarbon dimorphism in a wasp sheds light on hydrocarbon biosynthesis genes in Hymenoptera.</title>
        <authorList>
            <person name="Moris V.C."/>
            <person name="Podsiadlowski L."/>
            <person name="Martin S."/>
            <person name="Oeyen J.P."/>
            <person name="Donath A."/>
            <person name="Petersen M."/>
            <person name="Wilbrandt J."/>
            <person name="Misof B."/>
            <person name="Liedtke D."/>
            <person name="Thamm M."/>
            <person name="Scheiner R."/>
            <person name="Schmitt T."/>
            <person name="Niehuis O."/>
        </authorList>
    </citation>
    <scope>NUCLEOTIDE SEQUENCE</scope>
    <source>
        <strain evidence="2">GBR_01_08_01A</strain>
    </source>
</reference>
<proteinExistence type="predicted"/>
<sequence>MSRTIFGRKDGLSCGTRKLEENASGYSLPKPAYGVDAKTIFTTVSPSTMPWMIDGIWGWVEAVRVSYARDSCLDIADEGKQKKKSRLGSPPRTRATNKSLSKYPLDGFTPLSCFTNERYEKFELNLKFLRSNFAFEMFPLNLLPFHKVGTPFGTCNIY</sequence>
<organism evidence="2 3">
    <name type="scientific">Odynerus spinipes</name>
    <dbReference type="NCBI Taxonomy" id="1348599"/>
    <lineage>
        <taxon>Eukaryota</taxon>
        <taxon>Metazoa</taxon>
        <taxon>Ecdysozoa</taxon>
        <taxon>Arthropoda</taxon>
        <taxon>Hexapoda</taxon>
        <taxon>Insecta</taxon>
        <taxon>Pterygota</taxon>
        <taxon>Neoptera</taxon>
        <taxon>Endopterygota</taxon>
        <taxon>Hymenoptera</taxon>
        <taxon>Apocrita</taxon>
        <taxon>Aculeata</taxon>
        <taxon>Vespoidea</taxon>
        <taxon>Vespidae</taxon>
        <taxon>Eumeninae</taxon>
        <taxon>Odynerus</taxon>
    </lineage>
</organism>
<reference evidence="2" key="1">
    <citation type="submission" date="2021-08" db="EMBL/GenBank/DDBJ databases">
        <authorList>
            <person name="Misof B."/>
            <person name="Oliver O."/>
            <person name="Podsiadlowski L."/>
            <person name="Donath A."/>
            <person name="Peters R."/>
            <person name="Mayer C."/>
            <person name="Rust J."/>
            <person name="Gunkel S."/>
            <person name="Lesny P."/>
            <person name="Martin S."/>
            <person name="Oeyen J.P."/>
            <person name="Petersen M."/>
            <person name="Panagiotis P."/>
            <person name="Wilbrandt J."/>
            <person name="Tanja T."/>
        </authorList>
    </citation>
    <scope>NUCLEOTIDE SEQUENCE</scope>
    <source>
        <strain evidence="2">GBR_01_08_01A</strain>
        <tissue evidence="2">Thorax + abdomen</tissue>
    </source>
</reference>
<gene>
    <name evidence="2" type="ORF">KPH14_012419</name>
</gene>
<dbReference type="Proteomes" id="UP001258017">
    <property type="component" value="Unassembled WGS sequence"/>
</dbReference>